<dbReference type="InterPro" id="IPR057326">
    <property type="entry name" value="KR_dom"/>
</dbReference>
<evidence type="ECO:0000313" key="4">
    <source>
        <dbReference type="EMBL" id="MBB3860941.1"/>
    </source>
</evidence>
<evidence type="ECO:0000259" key="3">
    <source>
        <dbReference type="SMART" id="SM00822"/>
    </source>
</evidence>
<evidence type="ECO:0000313" key="5">
    <source>
        <dbReference type="Proteomes" id="UP000562395"/>
    </source>
</evidence>
<dbReference type="InterPro" id="IPR036291">
    <property type="entry name" value="NAD(P)-bd_dom_sf"/>
</dbReference>
<dbReference type="PANTHER" id="PTHR43639:SF1">
    <property type="entry name" value="SHORT-CHAIN DEHYDROGENASE_REDUCTASE FAMILY PROTEIN"/>
    <property type="match status" value="1"/>
</dbReference>
<dbReference type="FunFam" id="3.40.50.720:FF:000084">
    <property type="entry name" value="Short-chain dehydrogenase reductase"/>
    <property type="match status" value="1"/>
</dbReference>
<protein>
    <submittedName>
        <fullName evidence="4">3-oxoacyl-[acyl-carrier protein] reductase</fullName>
        <ecNumber evidence="4">1.1.1.100</ecNumber>
    </submittedName>
</protein>
<feature type="domain" description="Ketoreductase" evidence="3">
    <location>
        <begin position="6"/>
        <end position="185"/>
    </location>
</feature>
<name>A0A7W6EW74_9SPHN</name>
<dbReference type="Pfam" id="PF13561">
    <property type="entry name" value="adh_short_C2"/>
    <property type="match status" value="1"/>
</dbReference>
<dbReference type="Gene3D" id="3.40.50.720">
    <property type="entry name" value="NAD(P)-binding Rossmann-like Domain"/>
    <property type="match status" value="1"/>
</dbReference>
<dbReference type="PRINTS" id="PR00080">
    <property type="entry name" value="SDRFAMILY"/>
</dbReference>
<evidence type="ECO:0000256" key="2">
    <source>
        <dbReference type="ARBA" id="ARBA00023002"/>
    </source>
</evidence>
<dbReference type="AlphaFoldDB" id="A0A7W6EW74"/>
<dbReference type="PRINTS" id="PR00081">
    <property type="entry name" value="GDHRDH"/>
</dbReference>
<dbReference type="SMART" id="SM00822">
    <property type="entry name" value="PKS_KR"/>
    <property type="match status" value="1"/>
</dbReference>
<dbReference type="NCBIfam" id="NF005559">
    <property type="entry name" value="PRK07231.1"/>
    <property type="match status" value="1"/>
</dbReference>
<organism evidence="4 5">
    <name type="scientific">Novosphingobium hassiacum</name>
    <dbReference type="NCBI Taxonomy" id="173676"/>
    <lineage>
        <taxon>Bacteria</taxon>
        <taxon>Pseudomonadati</taxon>
        <taxon>Pseudomonadota</taxon>
        <taxon>Alphaproteobacteria</taxon>
        <taxon>Sphingomonadales</taxon>
        <taxon>Sphingomonadaceae</taxon>
        <taxon>Novosphingobium</taxon>
    </lineage>
</organism>
<proteinExistence type="inferred from homology"/>
<dbReference type="EMBL" id="JACICY010000004">
    <property type="protein sequence ID" value="MBB3860941.1"/>
    <property type="molecule type" value="Genomic_DNA"/>
</dbReference>
<keyword evidence="2 4" id="KW-0560">Oxidoreductase</keyword>
<keyword evidence="5" id="KW-1185">Reference proteome</keyword>
<comment type="similarity">
    <text evidence="1">Belongs to the short-chain dehydrogenases/reductases (SDR) family.</text>
</comment>
<sequence>MNLEGKVAIVTGGTRGIGAGIARRLAAEGAKLVLSYRSRADDAEALIGQLGDNALALRADIADAGSGPLLVNAAVERFGGLDILINNAGRPDFAPLASVAAETLHEVFALNTIGLLMMSQAAAQHMRDGGSIVSISSMAARSRSGGLSVYAGSKAAVEAFTRCWATELAPRRITVNTVVPGVVDTDLLRQTTPEERISAYVAPLGRLGAPEDIAAAVAFLCSEDGRWITGQDIVASGGA</sequence>
<accession>A0A7W6EW74</accession>
<dbReference type="SUPFAM" id="SSF51735">
    <property type="entry name" value="NAD(P)-binding Rossmann-fold domains"/>
    <property type="match status" value="1"/>
</dbReference>
<dbReference type="GO" id="GO:0004316">
    <property type="term" value="F:3-oxoacyl-[acyl-carrier-protein] reductase (NADPH) activity"/>
    <property type="evidence" value="ECO:0007669"/>
    <property type="project" value="UniProtKB-EC"/>
</dbReference>
<comment type="caution">
    <text evidence="4">The sequence shown here is derived from an EMBL/GenBank/DDBJ whole genome shotgun (WGS) entry which is preliminary data.</text>
</comment>
<gene>
    <name evidence="4" type="ORF">GGQ88_002210</name>
</gene>
<dbReference type="EC" id="1.1.1.100" evidence="4"/>
<dbReference type="InterPro" id="IPR020904">
    <property type="entry name" value="Sc_DH/Rdtase_CS"/>
</dbReference>
<dbReference type="RefSeq" id="WP_183613181.1">
    <property type="nucleotide sequence ID" value="NZ_JACICY010000004.1"/>
</dbReference>
<dbReference type="PANTHER" id="PTHR43639">
    <property type="entry name" value="OXIDOREDUCTASE, SHORT-CHAIN DEHYDROGENASE/REDUCTASE FAMILY (AFU_ORTHOLOGUE AFUA_5G02870)"/>
    <property type="match status" value="1"/>
</dbReference>
<evidence type="ECO:0000256" key="1">
    <source>
        <dbReference type="ARBA" id="ARBA00006484"/>
    </source>
</evidence>
<reference evidence="4 5" key="1">
    <citation type="submission" date="2020-08" db="EMBL/GenBank/DDBJ databases">
        <title>Genomic Encyclopedia of Type Strains, Phase IV (KMG-IV): sequencing the most valuable type-strain genomes for metagenomic binning, comparative biology and taxonomic classification.</title>
        <authorList>
            <person name="Goeker M."/>
        </authorList>
    </citation>
    <scope>NUCLEOTIDE SEQUENCE [LARGE SCALE GENOMIC DNA]</scope>
    <source>
        <strain evidence="4 5">DSM 14552</strain>
    </source>
</reference>
<dbReference type="Proteomes" id="UP000562395">
    <property type="component" value="Unassembled WGS sequence"/>
</dbReference>
<dbReference type="PROSITE" id="PS00061">
    <property type="entry name" value="ADH_SHORT"/>
    <property type="match status" value="1"/>
</dbReference>
<dbReference type="InterPro" id="IPR002347">
    <property type="entry name" value="SDR_fam"/>
</dbReference>